<comment type="caution">
    <text evidence="1">The sequence shown here is derived from an EMBL/GenBank/DDBJ whole genome shotgun (WGS) entry which is preliminary data.</text>
</comment>
<dbReference type="EMBL" id="JACJSI010000666">
    <property type="protein sequence ID" value="MBD2537096.1"/>
    <property type="molecule type" value="Genomic_DNA"/>
</dbReference>
<name>A0ABR8E671_9NOSO</name>
<protein>
    <recommendedName>
        <fullName evidence="3">Transposase</fullName>
    </recommendedName>
</protein>
<evidence type="ECO:0000313" key="2">
    <source>
        <dbReference type="Proteomes" id="UP000623440"/>
    </source>
</evidence>
<accession>A0ABR8E671</accession>
<keyword evidence="2" id="KW-1185">Reference proteome</keyword>
<evidence type="ECO:0000313" key="1">
    <source>
        <dbReference type="EMBL" id="MBD2537096.1"/>
    </source>
</evidence>
<evidence type="ECO:0008006" key="3">
    <source>
        <dbReference type="Google" id="ProtNLM"/>
    </source>
</evidence>
<organism evidence="1 2">
    <name type="scientific">Nostoc flagelliforme FACHB-838</name>
    <dbReference type="NCBI Taxonomy" id="2692904"/>
    <lineage>
        <taxon>Bacteria</taxon>
        <taxon>Bacillati</taxon>
        <taxon>Cyanobacteriota</taxon>
        <taxon>Cyanophyceae</taxon>
        <taxon>Nostocales</taxon>
        <taxon>Nostocaceae</taxon>
        <taxon>Nostoc</taxon>
    </lineage>
</organism>
<dbReference type="Proteomes" id="UP000623440">
    <property type="component" value="Unassembled WGS sequence"/>
</dbReference>
<gene>
    <name evidence="1" type="ORF">H6G97_51095</name>
</gene>
<sequence length="70" mass="8223">MKTNSKGLFLVSPKQQRYSRRGSRGDESFVREKILETRRSDFIFRCTVTFYLPLCQINVIEGVKLALKEH</sequence>
<reference evidence="1 2" key="1">
    <citation type="journal article" date="2020" name="ISME J.">
        <title>Comparative genomics reveals insights into cyanobacterial evolution and habitat adaptation.</title>
        <authorList>
            <person name="Chen M.Y."/>
            <person name="Teng W.K."/>
            <person name="Zhao L."/>
            <person name="Hu C.X."/>
            <person name="Zhou Y.K."/>
            <person name="Han B.P."/>
            <person name="Song L.R."/>
            <person name="Shu W.S."/>
        </authorList>
    </citation>
    <scope>NUCLEOTIDE SEQUENCE [LARGE SCALE GENOMIC DNA]</scope>
    <source>
        <strain evidence="1 2">FACHB-838</strain>
    </source>
</reference>
<proteinExistence type="predicted"/>